<dbReference type="EMBL" id="KZ293645">
    <property type="protein sequence ID" value="PBL02630.1"/>
    <property type="molecule type" value="Genomic_DNA"/>
</dbReference>
<evidence type="ECO:0000256" key="1">
    <source>
        <dbReference type="SAM" id="Phobius"/>
    </source>
</evidence>
<organism evidence="2 3">
    <name type="scientific">Armillaria gallica</name>
    <name type="common">Bulbous honey fungus</name>
    <name type="synonym">Armillaria bulbosa</name>
    <dbReference type="NCBI Taxonomy" id="47427"/>
    <lineage>
        <taxon>Eukaryota</taxon>
        <taxon>Fungi</taxon>
        <taxon>Dikarya</taxon>
        <taxon>Basidiomycota</taxon>
        <taxon>Agaricomycotina</taxon>
        <taxon>Agaricomycetes</taxon>
        <taxon>Agaricomycetidae</taxon>
        <taxon>Agaricales</taxon>
        <taxon>Marasmiineae</taxon>
        <taxon>Physalacriaceae</taxon>
        <taxon>Armillaria</taxon>
    </lineage>
</organism>
<reference evidence="3" key="1">
    <citation type="journal article" date="2017" name="Nat. Ecol. Evol.">
        <title>Genome expansion and lineage-specific genetic innovations in the forest pathogenic fungi Armillaria.</title>
        <authorList>
            <person name="Sipos G."/>
            <person name="Prasanna A.N."/>
            <person name="Walter M.C."/>
            <person name="O'Connor E."/>
            <person name="Balint B."/>
            <person name="Krizsan K."/>
            <person name="Kiss B."/>
            <person name="Hess J."/>
            <person name="Varga T."/>
            <person name="Slot J."/>
            <person name="Riley R."/>
            <person name="Boka B."/>
            <person name="Rigling D."/>
            <person name="Barry K."/>
            <person name="Lee J."/>
            <person name="Mihaltcheva S."/>
            <person name="LaButti K."/>
            <person name="Lipzen A."/>
            <person name="Waldron R."/>
            <person name="Moloney N.M."/>
            <person name="Sperisen C."/>
            <person name="Kredics L."/>
            <person name="Vagvoelgyi C."/>
            <person name="Patrignani A."/>
            <person name="Fitzpatrick D."/>
            <person name="Nagy I."/>
            <person name="Doyle S."/>
            <person name="Anderson J.B."/>
            <person name="Grigoriev I.V."/>
            <person name="Gueldener U."/>
            <person name="Muensterkoetter M."/>
            <person name="Nagy L.G."/>
        </authorList>
    </citation>
    <scope>NUCLEOTIDE SEQUENCE [LARGE SCALE GENOMIC DNA]</scope>
    <source>
        <strain evidence="3">Ar21-2</strain>
    </source>
</reference>
<dbReference type="Proteomes" id="UP000217790">
    <property type="component" value="Unassembled WGS sequence"/>
</dbReference>
<protein>
    <submittedName>
        <fullName evidence="2">Uncharacterized protein</fullName>
    </submittedName>
</protein>
<keyword evidence="1" id="KW-0472">Membrane</keyword>
<name>A0A2H3E5B4_ARMGA</name>
<keyword evidence="1" id="KW-1133">Transmembrane helix</keyword>
<evidence type="ECO:0000313" key="2">
    <source>
        <dbReference type="EMBL" id="PBL02630.1"/>
    </source>
</evidence>
<gene>
    <name evidence="2" type="ORF">ARMGADRAFT_264025</name>
</gene>
<sequence length="76" mass="8911">MMAPFSLRTLYVLSCGGSQCRQDPKYWSSAIEINAAMTYRARRDRIWSILLASMMNLIWRSLISIFSMVLNRRITF</sequence>
<proteinExistence type="predicted"/>
<dbReference type="AlphaFoldDB" id="A0A2H3E5B4"/>
<evidence type="ECO:0000313" key="3">
    <source>
        <dbReference type="Proteomes" id="UP000217790"/>
    </source>
</evidence>
<dbReference type="InParanoid" id="A0A2H3E5B4"/>
<keyword evidence="1" id="KW-0812">Transmembrane</keyword>
<feature type="transmembrane region" description="Helical" evidence="1">
    <location>
        <begin position="46"/>
        <end position="70"/>
    </location>
</feature>
<accession>A0A2H3E5B4</accession>
<keyword evidence="3" id="KW-1185">Reference proteome</keyword>